<evidence type="ECO:0000259" key="4">
    <source>
        <dbReference type="Pfam" id="PF02771"/>
    </source>
</evidence>
<comment type="caution">
    <text evidence="6">The sequence shown here is derived from an EMBL/GenBank/DDBJ whole genome shotgun (WGS) entry which is preliminary data.</text>
</comment>
<organism evidence="6 7">
    <name type="scientific">Cordyceps confragosa</name>
    <name type="common">Lecanicillium lecanii</name>
    <dbReference type="NCBI Taxonomy" id="2714763"/>
    <lineage>
        <taxon>Eukaryota</taxon>
        <taxon>Fungi</taxon>
        <taxon>Dikarya</taxon>
        <taxon>Ascomycota</taxon>
        <taxon>Pezizomycotina</taxon>
        <taxon>Sordariomycetes</taxon>
        <taxon>Hypocreomycetidae</taxon>
        <taxon>Hypocreales</taxon>
        <taxon>Cordycipitaceae</taxon>
        <taxon>Akanthomyces</taxon>
    </lineage>
</organism>
<gene>
    <name evidence="6" type="ORF">LLEC1_07533</name>
</gene>
<dbReference type="PIRSF" id="PIRSF016578">
    <property type="entry name" value="HsaA"/>
    <property type="match status" value="1"/>
</dbReference>
<evidence type="ECO:0000313" key="7">
    <source>
        <dbReference type="Proteomes" id="UP000243081"/>
    </source>
</evidence>
<dbReference type="GO" id="GO:0008470">
    <property type="term" value="F:3-methylbutanoyl-CoA dehydrogenase activity"/>
    <property type="evidence" value="ECO:0007669"/>
    <property type="project" value="TreeGrafter"/>
</dbReference>
<dbReference type="InterPro" id="IPR037069">
    <property type="entry name" value="AcylCoA_DH/ox_N_sf"/>
</dbReference>
<dbReference type="Pfam" id="PF08028">
    <property type="entry name" value="Acyl-CoA_dh_2"/>
    <property type="match status" value="1"/>
</dbReference>
<keyword evidence="7" id="KW-1185">Reference proteome</keyword>
<name>A0A179IGM2_CORDF</name>
<dbReference type="GO" id="GO:0006552">
    <property type="term" value="P:L-leucine catabolic process"/>
    <property type="evidence" value="ECO:0007669"/>
    <property type="project" value="TreeGrafter"/>
</dbReference>
<feature type="domain" description="Acyl-CoA dehydrogenase/oxidase N-terminal" evidence="4">
    <location>
        <begin position="41"/>
        <end position="128"/>
    </location>
</feature>
<dbReference type="InterPro" id="IPR009100">
    <property type="entry name" value="AcylCoA_DH/oxidase_NM_dom_sf"/>
</dbReference>
<dbReference type="Proteomes" id="UP000243081">
    <property type="component" value="Unassembled WGS sequence"/>
</dbReference>
<dbReference type="FunFam" id="2.40.110.10:FF:000020">
    <property type="entry name" value="Putative acyl-CoA dehydrogenase YdbM"/>
    <property type="match status" value="1"/>
</dbReference>
<dbReference type="Gene3D" id="1.10.540.10">
    <property type="entry name" value="Acyl-CoA dehydrogenase/oxidase, N-terminal domain"/>
    <property type="match status" value="1"/>
</dbReference>
<dbReference type="AlphaFoldDB" id="A0A179IGM2"/>
<dbReference type="InterPro" id="IPR013786">
    <property type="entry name" value="AcylCoA_DH/ox_N"/>
</dbReference>
<keyword evidence="1" id="KW-0285">Flavoprotein</keyword>
<dbReference type="FunFam" id="1.20.140.10:FF:000032">
    <property type="entry name" value="Thermophilic desulfurizing enzyme family protein"/>
    <property type="match status" value="1"/>
</dbReference>
<dbReference type="GO" id="GO:0050660">
    <property type="term" value="F:flavin adenine dinucleotide binding"/>
    <property type="evidence" value="ECO:0007669"/>
    <property type="project" value="InterPro"/>
</dbReference>
<proteinExistence type="predicted"/>
<accession>A0A179IGM2</accession>
<dbReference type="SUPFAM" id="SSF47203">
    <property type="entry name" value="Acyl-CoA dehydrogenase C-terminal domain-like"/>
    <property type="match status" value="1"/>
</dbReference>
<dbReference type="SUPFAM" id="SSF56645">
    <property type="entry name" value="Acyl-CoA dehydrogenase NM domain-like"/>
    <property type="match status" value="1"/>
</dbReference>
<sequence>MSSNARDTPATDPTVYDEYSSKWQQQPTDAAGWLQRAGDVSKVLATDAAARERENKSPRAEIALLKHSGLLKALGLPKYGGGGQPWSVGYKIIQEVAKGDGSIGMLLGYHLLWSTTARVVGTDAQVDRTEELIIKNNYFVGGAVNPRDSDLKISNDGDNIVFNGFKFFNTGGVISDLTVLEGVYEDTSDHIFAIVKTDQSGINFGHDWDNVGLRLTESGSVKIENVKAPWTDALGWDAASKKPEPAVLGIPFGSLLLPTIQLVFSNFYIGIAWGALNTATAYTNASTRAWPFGGDNKEKPQEEFYILSTYGNFLAHLRAATALAEKAGQQIDAAYDGTQNSVLDRAKVTTQARGEVAEWVASVKVVATDVGLRVTSGVFEVTGAKATATKVGLDRFWRDIRTHTLHDPVAYKNRELGRYQLLQEIPEPTWYT</sequence>
<evidence type="ECO:0000259" key="5">
    <source>
        <dbReference type="Pfam" id="PF08028"/>
    </source>
</evidence>
<feature type="domain" description="Acyl-CoA dehydrogenase C-terminal" evidence="5">
    <location>
        <begin position="262"/>
        <end position="406"/>
    </location>
</feature>
<dbReference type="Gene3D" id="1.20.140.10">
    <property type="entry name" value="Butyryl-CoA Dehydrogenase, subunit A, domain 3"/>
    <property type="match status" value="1"/>
</dbReference>
<dbReference type="OrthoDB" id="5356974at2759"/>
<dbReference type="FunFam" id="1.10.540.10:FF:000025">
    <property type="entry name" value="Related to Dibenzothiophene desulfurization enzyme C"/>
    <property type="match status" value="1"/>
</dbReference>
<dbReference type="PANTHER" id="PTHR43884:SF12">
    <property type="entry name" value="ISOVALERYL-COA DEHYDROGENASE, MITOCHONDRIAL-RELATED"/>
    <property type="match status" value="1"/>
</dbReference>
<keyword evidence="2" id="KW-0560">Oxidoreductase</keyword>
<dbReference type="EMBL" id="LUKN01000990">
    <property type="protein sequence ID" value="OAR01786.1"/>
    <property type="molecule type" value="Genomic_DNA"/>
</dbReference>
<dbReference type="PANTHER" id="PTHR43884">
    <property type="entry name" value="ACYL-COA DEHYDROGENASE"/>
    <property type="match status" value="1"/>
</dbReference>
<feature type="region of interest" description="Disordered" evidence="3">
    <location>
        <begin position="1"/>
        <end position="23"/>
    </location>
</feature>
<evidence type="ECO:0000256" key="3">
    <source>
        <dbReference type="SAM" id="MobiDB-lite"/>
    </source>
</evidence>
<evidence type="ECO:0000256" key="2">
    <source>
        <dbReference type="ARBA" id="ARBA00023002"/>
    </source>
</evidence>
<dbReference type="InterPro" id="IPR013107">
    <property type="entry name" value="Acyl-CoA_DH_C"/>
</dbReference>
<evidence type="ECO:0000256" key="1">
    <source>
        <dbReference type="ARBA" id="ARBA00022630"/>
    </source>
</evidence>
<dbReference type="InterPro" id="IPR036250">
    <property type="entry name" value="AcylCo_DH-like_C"/>
</dbReference>
<protein>
    <submittedName>
        <fullName evidence="6">Uncharacterized protein</fullName>
    </submittedName>
</protein>
<dbReference type="InterPro" id="IPR046373">
    <property type="entry name" value="Acyl-CoA_Oxase/DH_mid-dom_sf"/>
</dbReference>
<reference evidence="6 7" key="1">
    <citation type="submission" date="2016-03" db="EMBL/GenBank/DDBJ databases">
        <title>Fine-scale spatial genetic structure of a fungal parasite of coffee scale insects.</title>
        <authorList>
            <person name="Jackson D."/>
            <person name="Zemenick K.A."/>
            <person name="Malloure B."/>
            <person name="Quandt C.A."/>
            <person name="James T.Y."/>
        </authorList>
    </citation>
    <scope>NUCLEOTIDE SEQUENCE [LARGE SCALE GENOMIC DNA]</scope>
    <source>
        <strain evidence="6 7">UM487</strain>
    </source>
</reference>
<evidence type="ECO:0000313" key="6">
    <source>
        <dbReference type="EMBL" id="OAR01786.1"/>
    </source>
</evidence>
<dbReference type="OMA" id="HNWDNVG"/>
<dbReference type="Pfam" id="PF02771">
    <property type="entry name" value="Acyl-CoA_dh_N"/>
    <property type="match status" value="1"/>
</dbReference>
<dbReference type="Gene3D" id="2.40.110.10">
    <property type="entry name" value="Butyryl-CoA Dehydrogenase, subunit A, domain 2"/>
    <property type="match status" value="1"/>
</dbReference>